<dbReference type="Gene3D" id="3.30.470.20">
    <property type="entry name" value="ATP-grasp fold, B domain"/>
    <property type="match status" value="1"/>
</dbReference>
<evidence type="ECO:0000256" key="5">
    <source>
        <dbReference type="PROSITE-ProRule" id="PRU00409"/>
    </source>
</evidence>
<dbReference type="Gene3D" id="3.40.50.261">
    <property type="entry name" value="Succinyl-CoA synthetase domains"/>
    <property type="match status" value="2"/>
</dbReference>
<sequence>METSNLDKIFKPNSIAVIGASEKAGSIGFALIRNLQAGAYQGKLFPVNPNHRTIDGLKAFVSVEQIGEPIDLAVIATPMQTVPSVIRDCAKANVGGAIIISAGGKEIGEKGRELEGEISKEAQKGGIRIIGPNCAGVICTGTQLYATFADEKPLPGKMAFISQSGALMSAILDLSLKERIGFSHFVSIGSMLDVDFGDLIDYLGNDPDVSSIVLYIESITHARHFMSSARAVSRIKPIVVLKSGRSAAGAKAAASHTGAMAGEGAIYDAAFDRAGIVCVKTIQELFDCAELVAKQPVPKGSGLAVVTNAGGPGVMAADAMAELDFAPVPLSSMTIQKLDKKLPLFWSRENPIDILGDAIPERFRQAVEICIAAPEIDGLMVIYAPQAVSSSVNVANVLIDLLKDCPIPVFAVWMGGEEVEKGRKIFNRAGIPTYETPERAIQAFHLLHAYTRNIELLQETPQKRVHTFAFNRKKAEAIIRGMPNEESRFLSEIESKSLLTAYGIPVNRTEVATSLKEAVRLANEIGYPVAMKIFSKDITHKTDANGVRLNLNNEAAIRDAFAGIIAAAKRYNPAAEVTGVTIQSMLKPSDYELILGAKKDPVFGPVILFGMGGIMTEILKDQAIALPPLNRLLVRRLIQSTRVYQLLKGYRNRPAADLERLEEIIISLSQLVTDFPEIVELDINPLILKENCFIAVDARVLVKSSDIPSPLHLIISAYPNQYERKTVTRGGLNIFVRPIKPEDEPLLLELFHTLSPKSIFQRFSRMITNLPHKILARLTQIDYDQDAVLVALKAEKAGEKMIGVCRLTQVPGSRKAELGIVVGDPWQGKGVGATLLENCIPIARERGIESVWGRVLAENTTMLSLARKERFTIKKISEDDQYEITINLKKDV</sequence>
<dbReference type="InterPro" id="IPR036291">
    <property type="entry name" value="NAD(P)-bd_dom_sf"/>
</dbReference>
<dbReference type="PROSITE" id="PS51186">
    <property type="entry name" value="GNAT"/>
    <property type="match status" value="1"/>
</dbReference>
<dbReference type="Pfam" id="PF19045">
    <property type="entry name" value="Ligase_CoA_2"/>
    <property type="match status" value="1"/>
</dbReference>
<dbReference type="AlphaFoldDB" id="A0A328FCP9"/>
<dbReference type="InterPro" id="IPR032875">
    <property type="entry name" value="Succ_CoA_lig_flav_dom"/>
</dbReference>
<evidence type="ECO:0000256" key="1">
    <source>
        <dbReference type="ARBA" id="ARBA00022598"/>
    </source>
</evidence>
<dbReference type="SUPFAM" id="SSF51735">
    <property type="entry name" value="NAD(P)-binding Rossmann-fold domains"/>
    <property type="match status" value="1"/>
</dbReference>
<dbReference type="PANTHER" id="PTHR43334:SF1">
    <property type="entry name" value="3-HYDROXYPROPIONATE--COA LIGASE [ADP-FORMING]"/>
    <property type="match status" value="1"/>
</dbReference>
<comment type="similarity">
    <text evidence="4">In the N-terminal section; belongs to the acetate CoA ligase alpha subunit family.</text>
</comment>
<dbReference type="GO" id="GO:0005524">
    <property type="term" value="F:ATP binding"/>
    <property type="evidence" value="ECO:0007669"/>
    <property type="project" value="UniProtKB-UniRule"/>
</dbReference>
<dbReference type="RefSeq" id="WP_111958012.1">
    <property type="nucleotide sequence ID" value="NZ_CP036313.1"/>
</dbReference>
<dbReference type="Proteomes" id="UP000248798">
    <property type="component" value="Unassembled WGS sequence"/>
</dbReference>
<dbReference type="InterPro" id="IPR011761">
    <property type="entry name" value="ATP-grasp"/>
</dbReference>
<dbReference type="SUPFAM" id="SSF52210">
    <property type="entry name" value="Succinyl-CoA synthetase domains"/>
    <property type="match status" value="2"/>
</dbReference>
<feature type="domain" description="ATP-grasp" evidence="6">
    <location>
        <begin position="496"/>
        <end position="532"/>
    </location>
</feature>
<dbReference type="SUPFAM" id="SSF55729">
    <property type="entry name" value="Acyl-CoA N-acyltransferases (Nat)"/>
    <property type="match status" value="1"/>
</dbReference>
<evidence type="ECO:0000256" key="4">
    <source>
        <dbReference type="ARBA" id="ARBA00060888"/>
    </source>
</evidence>
<name>A0A328FCP9_9BACT</name>
<dbReference type="EMBL" id="QLNI01000030">
    <property type="protein sequence ID" value="RAM01192.1"/>
    <property type="molecule type" value="Genomic_DNA"/>
</dbReference>
<dbReference type="PROSITE" id="PS50975">
    <property type="entry name" value="ATP_GRASP"/>
    <property type="match status" value="1"/>
</dbReference>
<dbReference type="Gene3D" id="3.30.1490.20">
    <property type="entry name" value="ATP-grasp fold, A domain"/>
    <property type="match status" value="1"/>
</dbReference>
<dbReference type="OrthoDB" id="9791027at2"/>
<dbReference type="PANTHER" id="PTHR43334">
    <property type="entry name" value="ACETATE--COA LIGASE [ADP-FORMING]"/>
    <property type="match status" value="1"/>
</dbReference>
<gene>
    <name evidence="9" type="ORF">DO021_14720</name>
    <name evidence="8" type="ORF">EYB58_04800</name>
</gene>
<accession>A0A328FCP9</accession>
<dbReference type="FunFam" id="3.30.1490.20:FF:000020">
    <property type="entry name" value="Protein lysine acetyltransferase"/>
    <property type="match status" value="1"/>
</dbReference>
<dbReference type="EMBL" id="CP036313">
    <property type="protein sequence ID" value="QBH12295.1"/>
    <property type="molecule type" value="Genomic_DNA"/>
</dbReference>
<dbReference type="InterPro" id="IPR016181">
    <property type="entry name" value="Acyl_CoA_acyltransferase"/>
</dbReference>
<dbReference type="SMART" id="SM00881">
    <property type="entry name" value="CoA_binding"/>
    <property type="match status" value="1"/>
</dbReference>
<dbReference type="Pfam" id="PF13380">
    <property type="entry name" value="CoA_binding_2"/>
    <property type="match status" value="1"/>
</dbReference>
<dbReference type="Proteomes" id="UP000293902">
    <property type="component" value="Chromosome"/>
</dbReference>
<dbReference type="InterPro" id="IPR000182">
    <property type="entry name" value="GNAT_dom"/>
</dbReference>
<evidence type="ECO:0000313" key="8">
    <source>
        <dbReference type="EMBL" id="QBH12295.1"/>
    </source>
</evidence>
<organism evidence="9 10">
    <name type="scientific">Desulfobacter hydrogenophilus</name>
    <dbReference type="NCBI Taxonomy" id="2291"/>
    <lineage>
        <taxon>Bacteria</taxon>
        <taxon>Pseudomonadati</taxon>
        <taxon>Thermodesulfobacteriota</taxon>
        <taxon>Desulfobacteria</taxon>
        <taxon>Desulfobacterales</taxon>
        <taxon>Desulfobacteraceae</taxon>
        <taxon>Desulfobacter</taxon>
    </lineage>
</organism>
<proteinExistence type="inferred from homology"/>
<reference evidence="9 10" key="1">
    <citation type="submission" date="2018-06" db="EMBL/GenBank/DDBJ databases">
        <title>Complete Genome Sequence of Desulfobacter hydrogenophilus (DSM3380).</title>
        <authorList>
            <person name="Marietou A."/>
            <person name="Schreiber L."/>
            <person name="Marshall I."/>
            <person name="Jorgensen B."/>
        </authorList>
    </citation>
    <scope>NUCLEOTIDE SEQUENCE [LARGE SCALE GENOMIC DNA]</scope>
    <source>
        <strain evidence="9 10">DSM 3380</strain>
    </source>
</reference>
<keyword evidence="3 5" id="KW-0067">ATP-binding</keyword>
<dbReference type="SUPFAM" id="SSF56059">
    <property type="entry name" value="Glutathione synthetase ATP-binding domain-like"/>
    <property type="match status" value="1"/>
</dbReference>
<evidence type="ECO:0000256" key="2">
    <source>
        <dbReference type="ARBA" id="ARBA00022741"/>
    </source>
</evidence>
<evidence type="ECO:0000259" key="7">
    <source>
        <dbReference type="PROSITE" id="PS51186"/>
    </source>
</evidence>
<dbReference type="CDD" id="cd04301">
    <property type="entry name" value="NAT_SF"/>
    <property type="match status" value="1"/>
</dbReference>
<keyword evidence="2 5" id="KW-0547">Nucleotide-binding</keyword>
<feature type="domain" description="N-acetyltransferase" evidence="7">
    <location>
        <begin position="734"/>
        <end position="892"/>
    </location>
</feature>
<reference evidence="8 11" key="2">
    <citation type="submission" date="2019-02" db="EMBL/GenBank/DDBJ databases">
        <title>Complete genome sequence of Desulfobacter hydrogenophilus AcRS1.</title>
        <authorList>
            <person name="Marietou A."/>
            <person name="Lund M.B."/>
            <person name="Marshall I.P.G."/>
            <person name="Schreiber L."/>
            <person name="Jorgensen B."/>
        </authorList>
    </citation>
    <scope>NUCLEOTIDE SEQUENCE [LARGE SCALE GENOMIC DNA]</scope>
    <source>
        <strain evidence="8 11">AcRS1</strain>
    </source>
</reference>
<keyword evidence="9" id="KW-0808">Transferase</keyword>
<protein>
    <submittedName>
        <fullName evidence="8 9">GNAT family N-acetyltransferase</fullName>
    </submittedName>
</protein>
<evidence type="ECO:0000313" key="10">
    <source>
        <dbReference type="Proteomes" id="UP000248798"/>
    </source>
</evidence>
<evidence type="ECO:0000259" key="6">
    <source>
        <dbReference type="PROSITE" id="PS50975"/>
    </source>
</evidence>
<dbReference type="GO" id="GO:0016747">
    <property type="term" value="F:acyltransferase activity, transferring groups other than amino-acyl groups"/>
    <property type="evidence" value="ECO:0007669"/>
    <property type="project" value="InterPro"/>
</dbReference>
<dbReference type="GO" id="GO:0043758">
    <property type="term" value="F:acetate-CoA ligase (ADP-forming) activity"/>
    <property type="evidence" value="ECO:0007669"/>
    <property type="project" value="InterPro"/>
</dbReference>
<dbReference type="InterPro" id="IPR013815">
    <property type="entry name" value="ATP_grasp_subdomain_1"/>
</dbReference>
<dbReference type="Pfam" id="PF00583">
    <property type="entry name" value="Acetyltransf_1"/>
    <property type="match status" value="1"/>
</dbReference>
<dbReference type="Gene3D" id="3.40.50.720">
    <property type="entry name" value="NAD(P)-binding Rossmann-like Domain"/>
    <property type="match status" value="1"/>
</dbReference>
<dbReference type="Pfam" id="PF13549">
    <property type="entry name" value="ATP-grasp_5"/>
    <property type="match status" value="1"/>
</dbReference>
<dbReference type="Pfam" id="PF13607">
    <property type="entry name" value="Succ_CoA_lig"/>
    <property type="match status" value="1"/>
</dbReference>
<dbReference type="InterPro" id="IPR051538">
    <property type="entry name" value="Acyl-CoA_Synth/Transferase"/>
</dbReference>
<keyword evidence="11" id="KW-1185">Reference proteome</keyword>
<keyword evidence="1" id="KW-0436">Ligase</keyword>
<dbReference type="InterPro" id="IPR016102">
    <property type="entry name" value="Succinyl-CoA_synth-like"/>
</dbReference>
<dbReference type="Gene3D" id="3.40.630.30">
    <property type="match status" value="1"/>
</dbReference>
<evidence type="ECO:0000256" key="3">
    <source>
        <dbReference type="ARBA" id="ARBA00022840"/>
    </source>
</evidence>
<evidence type="ECO:0000313" key="11">
    <source>
        <dbReference type="Proteomes" id="UP000293902"/>
    </source>
</evidence>
<evidence type="ECO:0000313" key="9">
    <source>
        <dbReference type="EMBL" id="RAM01192.1"/>
    </source>
</evidence>
<dbReference type="InterPro" id="IPR003781">
    <property type="entry name" value="CoA-bd"/>
</dbReference>
<dbReference type="GO" id="GO:0046872">
    <property type="term" value="F:metal ion binding"/>
    <property type="evidence" value="ECO:0007669"/>
    <property type="project" value="InterPro"/>
</dbReference>
<dbReference type="InterPro" id="IPR043938">
    <property type="entry name" value="Ligase_CoA_dom"/>
</dbReference>